<dbReference type="OrthoDB" id="5081713at2759"/>
<feature type="compositionally biased region" description="Polar residues" evidence="1">
    <location>
        <begin position="449"/>
        <end position="461"/>
    </location>
</feature>
<name>A0A9P5AGA8_9HYPO</name>
<keyword evidence="3" id="KW-1185">Reference proteome</keyword>
<gene>
    <name evidence="2" type="ORF">FBEOM_8046</name>
</gene>
<feature type="region of interest" description="Disordered" evidence="1">
    <location>
        <begin position="1"/>
        <end position="40"/>
    </location>
</feature>
<dbReference type="Proteomes" id="UP000730481">
    <property type="component" value="Unassembled WGS sequence"/>
</dbReference>
<proteinExistence type="predicted"/>
<feature type="compositionally biased region" description="Acidic residues" evidence="1">
    <location>
        <begin position="534"/>
        <end position="552"/>
    </location>
</feature>
<feature type="compositionally biased region" description="Polar residues" evidence="1">
    <location>
        <begin position="468"/>
        <end position="480"/>
    </location>
</feature>
<feature type="region of interest" description="Disordered" evidence="1">
    <location>
        <begin position="449"/>
        <end position="562"/>
    </location>
</feature>
<protein>
    <submittedName>
        <fullName evidence="2">Uncharacterized protein</fullName>
    </submittedName>
</protein>
<reference evidence="2" key="1">
    <citation type="journal article" date="2017" name="Mycologia">
        <title>Fusarium algeriense, sp. nov., a novel toxigenic crown rot pathogen of durum wheat from Algeria is nested in the Fusarium burgessii species complex.</title>
        <authorList>
            <person name="Laraba I."/>
            <person name="Keddad A."/>
            <person name="Boureghda H."/>
            <person name="Abdallah N."/>
            <person name="Vaughan M.M."/>
            <person name="Proctor R.H."/>
            <person name="Busman M."/>
            <person name="O'Donnell K."/>
        </authorList>
    </citation>
    <scope>NUCLEOTIDE SEQUENCE</scope>
    <source>
        <strain evidence="2">NRRL 25174</strain>
    </source>
</reference>
<accession>A0A9P5AGA8</accession>
<comment type="caution">
    <text evidence="2">The sequence shown here is derived from an EMBL/GenBank/DDBJ whole genome shotgun (WGS) entry which is preliminary data.</text>
</comment>
<sequence>MSRRRSSRAGTPLSSDEDGREKEKKPRNRTTHAEAGFFYDEDVRNKERDSFPPHVESLEQAMLDYKCKEFDLPTKQHVSNIQREAKILAEGEFEERLWEKFFLQFFFIPLERRASVSEQTSRLRKRETYDNSGGDALWGKFNKNHEGTGPLTTPKPDLVFYLPMYHLKPNIPIATAGQAQEGDKATPPSLIESFSWSVIQKLHGHGLLATPFNHLKEKKPLGKHLKCYPWLVIECKTTSSKPAELAKLQEDVYCQAVHASGCAVKLNQNAAKFAVELVSDAQVPPVPTITTVGSEVKVWITFFAKGFLAYSYKKKDRQQFGRQNEGYMMQCIWTGDMTEPDDITKFQLILENTYTWANRVFKQLMATYIHQWRSAFASSISSPSAANTELARRQERMELSRCAFQFIEHSIEAHPNLDGGLHHTVTTRLMDLYDKFVQDVDRIIEQQLAPGNQMASHTMDSQPRRPVSTESTDSTLQSAPRRSGRSKSRNRQQPSGDTGFAVEPVSTRLRGAMSAGAPKRRESQSKYLAPPIEAELESLSESGDSDSCDEENVLSWDPVRRS</sequence>
<evidence type="ECO:0000313" key="2">
    <source>
        <dbReference type="EMBL" id="KAF4338041.1"/>
    </source>
</evidence>
<organism evidence="2 3">
    <name type="scientific">Fusarium beomiforme</name>
    <dbReference type="NCBI Taxonomy" id="44412"/>
    <lineage>
        <taxon>Eukaryota</taxon>
        <taxon>Fungi</taxon>
        <taxon>Dikarya</taxon>
        <taxon>Ascomycota</taxon>
        <taxon>Pezizomycotina</taxon>
        <taxon>Sordariomycetes</taxon>
        <taxon>Hypocreomycetidae</taxon>
        <taxon>Hypocreales</taxon>
        <taxon>Nectriaceae</taxon>
        <taxon>Fusarium</taxon>
        <taxon>Fusarium burgessii species complex</taxon>
    </lineage>
</organism>
<dbReference type="EMBL" id="PVQB02000369">
    <property type="protein sequence ID" value="KAF4338041.1"/>
    <property type="molecule type" value="Genomic_DNA"/>
</dbReference>
<dbReference type="AlphaFoldDB" id="A0A9P5AGA8"/>
<evidence type="ECO:0000313" key="3">
    <source>
        <dbReference type="Proteomes" id="UP000730481"/>
    </source>
</evidence>
<evidence type="ECO:0000256" key="1">
    <source>
        <dbReference type="SAM" id="MobiDB-lite"/>
    </source>
</evidence>
<reference evidence="2" key="2">
    <citation type="submission" date="2020-02" db="EMBL/GenBank/DDBJ databases">
        <title>Identification and distribution of gene clusters putatively required for synthesis of sphingolipid metabolism inhibitors in phylogenetically diverse species of the filamentous fungus Fusarium.</title>
        <authorList>
            <person name="Kim H.-S."/>
            <person name="Busman M."/>
            <person name="Brown D.W."/>
            <person name="Divon H."/>
            <person name="Uhlig S."/>
            <person name="Proctor R.H."/>
        </authorList>
    </citation>
    <scope>NUCLEOTIDE SEQUENCE</scope>
    <source>
        <strain evidence="2">NRRL 25174</strain>
    </source>
</reference>